<dbReference type="EMBL" id="MTYJ01000187">
    <property type="protein sequence ID" value="OWA50297.1"/>
    <property type="molecule type" value="Genomic_DNA"/>
</dbReference>
<dbReference type="CDD" id="cd11304">
    <property type="entry name" value="Cadherin_repeat"/>
    <property type="match status" value="3"/>
</dbReference>
<protein>
    <recommendedName>
        <fullName evidence="10">Cadherin domain-containing protein</fullName>
    </recommendedName>
</protein>
<evidence type="ECO:0000256" key="1">
    <source>
        <dbReference type="ARBA" id="ARBA00004370"/>
    </source>
</evidence>
<dbReference type="PANTHER" id="PTHR24025:SF23">
    <property type="entry name" value="NEURAL-CADHERIN"/>
    <property type="match status" value="1"/>
</dbReference>
<feature type="domain" description="Cadherin" evidence="10">
    <location>
        <begin position="29"/>
        <end position="139"/>
    </location>
</feature>
<evidence type="ECO:0000256" key="9">
    <source>
        <dbReference type="SAM" id="SignalP"/>
    </source>
</evidence>
<comment type="subcellular location">
    <subcellularLocation>
        <location evidence="1">Membrane</location>
    </subcellularLocation>
</comment>
<keyword evidence="5" id="KW-0130">Cell adhesion</keyword>
<keyword evidence="9" id="KW-0732">Signal</keyword>
<reference evidence="12" key="1">
    <citation type="submission" date="2017-01" db="EMBL/GenBank/DDBJ databases">
        <title>Comparative genomics of anhydrobiosis in the tardigrade Hypsibius dujardini.</title>
        <authorList>
            <person name="Yoshida Y."/>
            <person name="Koutsovoulos G."/>
            <person name="Laetsch D."/>
            <person name="Stevens L."/>
            <person name="Kumar S."/>
            <person name="Horikawa D."/>
            <person name="Ishino K."/>
            <person name="Komine S."/>
            <person name="Tomita M."/>
            <person name="Blaxter M."/>
            <person name="Arakawa K."/>
        </authorList>
    </citation>
    <scope>NUCLEOTIDE SEQUENCE [LARGE SCALE GENOMIC DNA]</scope>
    <source>
        <strain evidence="12">Z151</strain>
    </source>
</reference>
<feature type="chain" id="PRO_5040980280" description="Cadherin domain-containing protein" evidence="9">
    <location>
        <begin position="20"/>
        <end position="629"/>
    </location>
</feature>
<evidence type="ECO:0000256" key="5">
    <source>
        <dbReference type="ARBA" id="ARBA00022889"/>
    </source>
</evidence>
<evidence type="ECO:0000256" key="8">
    <source>
        <dbReference type="PROSITE-ProRule" id="PRU00043"/>
    </source>
</evidence>
<dbReference type="AlphaFoldDB" id="A0A9X6N9G7"/>
<dbReference type="PROSITE" id="PS50268">
    <property type="entry name" value="CADHERIN_2"/>
    <property type="match status" value="1"/>
</dbReference>
<evidence type="ECO:0000256" key="7">
    <source>
        <dbReference type="ARBA" id="ARBA00023136"/>
    </source>
</evidence>
<dbReference type="GO" id="GO:0016020">
    <property type="term" value="C:membrane"/>
    <property type="evidence" value="ECO:0007669"/>
    <property type="project" value="UniProtKB-SubCell"/>
</dbReference>
<dbReference type="Gene3D" id="2.60.40.60">
    <property type="entry name" value="Cadherins"/>
    <property type="match status" value="2"/>
</dbReference>
<dbReference type="PANTHER" id="PTHR24025">
    <property type="entry name" value="DESMOGLEIN FAMILY MEMBER"/>
    <property type="match status" value="1"/>
</dbReference>
<evidence type="ECO:0000256" key="6">
    <source>
        <dbReference type="ARBA" id="ARBA00022989"/>
    </source>
</evidence>
<keyword evidence="2" id="KW-0812">Transmembrane</keyword>
<dbReference type="InterPro" id="IPR050971">
    <property type="entry name" value="Cadherin-domain_protein"/>
</dbReference>
<dbReference type="InterPro" id="IPR015919">
    <property type="entry name" value="Cadherin-like_sf"/>
</dbReference>
<dbReference type="Proteomes" id="UP000192578">
    <property type="component" value="Unassembled WGS sequence"/>
</dbReference>
<organism evidence="11 12">
    <name type="scientific">Hypsibius exemplaris</name>
    <name type="common">Freshwater tardigrade</name>
    <dbReference type="NCBI Taxonomy" id="2072580"/>
    <lineage>
        <taxon>Eukaryota</taxon>
        <taxon>Metazoa</taxon>
        <taxon>Ecdysozoa</taxon>
        <taxon>Tardigrada</taxon>
        <taxon>Eutardigrada</taxon>
        <taxon>Parachela</taxon>
        <taxon>Hypsibioidea</taxon>
        <taxon>Hypsibiidae</taxon>
        <taxon>Hypsibius</taxon>
    </lineage>
</organism>
<accession>A0A9X6N9G7</accession>
<dbReference type="InterPro" id="IPR002126">
    <property type="entry name" value="Cadherin-like_dom"/>
</dbReference>
<keyword evidence="6" id="KW-1133">Transmembrane helix</keyword>
<dbReference type="GO" id="GO:0007156">
    <property type="term" value="P:homophilic cell adhesion via plasma membrane adhesion molecules"/>
    <property type="evidence" value="ECO:0007669"/>
    <property type="project" value="InterPro"/>
</dbReference>
<gene>
    <name evidence="11" type="ORF">BV898_14819</name>
</gene>
<keyword evidence="12" id="KW-1185">Reference proteome</keyword>
<keyword evidence="4 8" id="KW-0106">Calcium</keyword>
<name>A0A9X6N9G7_HYPEX</name>
<evidence type="ECO:0000256" key="4">
    <source>
        <dbReference type="ARBA" id="ARBA00022837"/>
    </source>
</evidence>
<evidence type="ECO:0000313" key="11">
    <source>
        <dbReference type="EMBL" id="OWA50297.1"/>
    </source>
</evidence>
<proteinExistence type="predicted"/>
<keyword evidence="7" id="KW-0472">Membrane</keyword>
<sequence>MGAAVILSKLSLFIGLAFAKDLDLHGACDQSVYIGNVLENAHPGTFILRVSAHDLTPLEPLWSIPDASLREFAVDTETGDISLFKKLHRVRSGMPTAKKARWIFQFQVLARDKNSRKKLCQSSVRVNVVPVSFLPVPGNVTASSRQIIVDEPSVILGGSPGYNTQTQQQLSQYFNPTSGFSFTQGNYQFTVLACVPGALVGQLAVQSSIYSPVTFTLANGNFYYGIVPQTGAITIQNLPPPGLQTLLVTAQTTNGFSTSVPVTITSTCGGVGNGINALLPGSSTFIFGDNVAFAQPSYQFTSSACTAGSVIGMVLAQSNGQSVTYSIPAGNTFFAVNPGTGLLSTTLAPPGGTWSQTFVVAATSVSGRTTSVSVTVTNTCSNPGGFTQPSYNYYLDTCAAGSVVGSVYASAGVTGGVAYSIPNGNPYFAINPATGQITIIQAPPLGMQSFSTQSISSSGQISTAVCTVTVAPGPPTFPGTFYSFTLSNCIAGATVGQVSATSCGNAVAYSLGGNDNPYYTINQLTGQLSVLNIPPPGTQTLLVQATSSNGLSLTVPVVISSPCGGGQYNVMVPYGGQMSLLGQPYRAQELPPYSYYQSGLAGFNGGQSSLGGSGSGNNYLNDNVVPYIK</sequence>
<evidence type="ECO:0000256" key="2">
    <source>
        <dbReference type="ARBA" id="ARBA00022692"/>
    </source>
</evidence>
<dbReference type="GO" id="GO:0005509">
    <property type="term" value="F:calcium ion binding"/>
    <property type="evidence" value="ECO:0007669"/>
    <property type="project" value="UniProtKB-UniRule"/>
</dbReference>
<feature type="signal peptide" evidence="9">
    <location>
        <begin position="1"/>
        <end position="19"/>
    </location>
</feature>
<evidence type="ECO:0000256" key="3">
    <source>
        <dbReference type="ARBA" id="ARBA00022737"/>
    </source>
</evidence>
<evidence type="ECO:0000259" key="10">
    <source>
        <dbReference type="PROSITE" id="PS50268"/>
    </source>
</evidence>
<evidence type="ECO:0000313" key="12">
    <source>
        <dbReference type="Proteomes" id="UP000192578"/>
    </source>
</evidence>
<dbReference type="SUPFAM" id="SSF49313">
    <property type="entry name" value="Cadherin-like"/>
    <property type="match status" value="3"/>
</dbReference>
<dbReference type="OrthoDB" id="6252479at2759"/>
<keyword evidence="3" id="KW-0677">Repeat</keyword>
<dbReference type="GO" id="GO:0005911">
    <property type="term" value="C:cell-cell junction"/>
    <property type="evidence" value="ECO:0007669"/>
    <property type="project" value="TreeGrafter"/>
</dbReference>
<comment type="caution">
    <text evidence="11">The sequence shown here is derived from an EMBL/GenBank/DDBJ whole genome shotgun (WGS) entry which is preliminary data.</text>
</comment>